<accession>A0A9Q1QK43</accession>
<comment type="caution">
    <text evidence="2">The sequence shown here is derived from an EMBL/GenBank/DDBJ whole genome shotgun (WGS) entry which is preliminary data.</text>
</comment>
<dbReference type="PANTHER" id="PTHR12832">
    <property type="entry name" value="TESTIS-SPECIFIC PROTEIN PBS13 T-COMPLEX 11"/>
    <property type="match status" value="1"/>
</dbReference>
<organism evidence="2 3">
    <name type="scientific">Carnegiea gigantea</name>
    <dbReference type="NCBI Taxonomy" id="171969"/>
    <lineage>
        <taxon>Eukaryota</taxon>
        <taxon>Viridiplantae</taxon>
        <taxon>Streptophyta</taxon>
        <taxon>Embryophyta</taxon>
        <taxon>Tracheophyta</taxon>
        <taxon>Spermatophyta</taxon>
        <taxon>Magnoliopsida</taxon>
        <taxon>eudicotyledons</taxon>
        <taxon>Gunneridae</taxon>
        <taxon>Pentapetalae</taxon>
        <taxon>Caryophyllales</taxon>
        <taxon>Cactineae</taxon>
        <taxon>Cactaceae</taxon>
        <taxon>Cactoideae</taxon>
        <taxon>Echinocereeae</taxon>
        <taxon>Carnegiea</taxon>
    </lineage>
</organism>
<evidence type="ECO:0000313" key="3">
    <source>
        <dbReference type="Proteomes" id="UP001153076"/>
    </source>
</evidence>
<dbReference type="GO" id="GO:0007165">
    <property type="term" value="P:signal transduction"/>
    <property type="evidence" value="ECO:0007669"/>
    <property type="project" value="TreeGrafter"/>
</dbReference>
<keyword evidence="3" id="KW-1185">Reference proteome</keyword>
<proteinExistence type="inferred from homology"/>
<dbReference type="Proteomes" id="UP001153076">
    <property type="component" value="Unassembled WGS sequence"/>
</dbReference>
<comment type="similarity">
    <text evidence="1">Belongs to the TCP11 family.</text>
</comment>
<name>A0A9Q1QK43_9CARY</name>
<sequence>MKVESRVQKAEENRMLILKSYRQERASRKEQTTQSLMWRMIQGNKYKECMHAAIHQKRRGKGWDCGKAHASMLRVQKTAKLARKLRAKLLREKKRVNCSPHASAKVLEMVIKLRGTTYSLAKAFEGDQLILIGSDVTLETAKSLLYRIEVHVRVRSFAGMENRDHLLKFVATPKCKGNVGHVGRSRGQKRYVSMEGSSRSYRKPLRHPMRVVLCAYMILGHPEVVLSGKGVYETSLTEVAIKFIQEFELLVKIILDDSYMKSFSRYGHVTFRSQFRSQLEAFDKAWRLYLYCFVAWKVKDANY</sequence>
<protein>
    <submittedName>
        <fullName evidence="2">Uncharacterized protein</fullName>
    </submittedName>
</protein>
<dbReference type="InterPro" id="IPR008862">
    <property type="entry name" value="Tcp11"/>
</dbReference>
<dbReference type="OrthoDB" id="1741376at2759"/>
<dbReference type="AlphaFoldDB" id="A0A9Q1QK43"/>
<dbReference type="EMBL" id="JAKOGI010000075">
    <property type="protein sequence ID" value="KAJ8445603.1"/>
    <property type="molecule type" value="Genomic_DNA"/>
</dbReference>
<reference evidence="2" key="1">
    <citation type="submission" date="2022-04" db="EMBL/GenBank/DDBJ databases">
        <title>Carnegiea gigantea Genome sequencing and assembly v2.</title>
        <authorList>
            <person name="Copetti D."/>
            <person name="Sanderson M.J."/>
            <person name="Burquez A."/>
            <person name="Wojciechowski M.F."/>
        </authorList>
    </citation>
    <scope>NUCLEOTIDE SEQUENCE</scope>
    <source>
        <strain evidence="2">SGP5-SGP5p</strain>
        <tissue evidence="2">Aerial part</tissue>
    </source>
</reference>
<dbReference type="PANTHER" id="PTHR12832:SF11">
    <property type="entry name" value="LD23868P"/>
    <property type="match status" value="1"/>
</dbReference>
<evidence type="ECO:0000256" key="1">
    <source>
        <dbReference type="ARBA" id="ARBA00010954"/>
    </source>
</evidence>
<evidence type="ECO:0000313" key="2">
    <source>
        <dbReference type="EMBL" id="KAJ8445603.1"/>
    </source>
</evidence>
<gene>
    <name evidence="2" type="ORF">Cgig2_018544</name>
</gene>